<dbReference type="GO" id="GO:0008080">
    <property type="term" value="F:N-acetyltransferase activity"/>
    <property type="evidence" value="ECO:0007669"/>
    <property type="project" value="InterPro"/>
</dbReference>
<protein>
    <submittedName>
        <fullName evidence="3">Acetyltransferase</fullName>
    </submittedName>
</protein>
<organism evidence="3 4">
    <name type="scientific">Labilithrix luteola</name>
    <dbReference type="NCBI Taxonomy" id="1391654"/>
    <lineage>
        <taxon>Bacteria</taxon>
        <taxon>Pseudomonadati</taxon>
        <taxon>Myxococcota</taxon>
        <taxon>Polyangia</taxon>
        <taxon>Polyangiales</taxon>
        <taxon>Labilitrichaceae</taxon>
        <taxon>Labilithrix</taxon>
    </lineage>
</organism>
<evidence type="ECO:0000313" key="4">
    <source>
        <dbReference type="Proteomes" id="UP000064967"/>
    </source>
</evidence>
<proteinExistence type="predicted"/>
<dbReference type="EMBL" id="CP012333">
    <property type="protein sequence ID" value="AKV00391.1"/>
    <property type="molecule type" value="Genomic_DNA"/>
</dbReference>
<name>A0A0K1Q3G6_9BACT</name>
<evidence type="ECO:0000256" key="1">
    <source>
        <dbReference type="ARBA" id="ARBA00022679"/>
    </source>
</evidence>
<dbReference type="InterPro" id="IPR016181">
    <property type="entry name" value="Acyl_CoA_acyltransferase"/>
</dbReference>
<keyword evidence="4" id="KW-1185">Reference proteome</keyword>
<dbReference type="PANTHER" id="PTHR13947:SF37">
    <property type="entry name" value="LD18367P"/>
    <property type="match status" value="1"/>
</dbReference>
<feature type="domain" description="N-acetyltransferase" evidence="2">
    <location>
        <begin position="1"/>
        <end position="157"/>
    </location>
</feature>
<reference evidence="3 4" key="1">
    <citation type="submission" date="2015-08" db="EMBL/GenBank/DDBJ databases">
        <authorList>
            <person name="Babu N.S."/>
            <person name="Beckwith C.J."/>
            <person name="Beseler K.G."/>
            <person name="Brison A."/>
            <person name="Carone J.V."/>
            <person name="Caskin T.P."/>
            <person name="Diamond M."/>
            <person name="Durham M.E."/>
            <person name="Foxe J.M."/>
            <person name="Go M."/>
            <person name="Henderson B.A."/>
            <person name="Jones I.B."/>
            <person name="McGettigan J.A."/>
            <person name="Micheletti S.J."/>
            <person name="Nasrallah M.E."/>
            <person name="Ortiz D."/>
            <person name="Piller C.R."/>
            <person name="Privatt S.R."/>
            <person name="Schneider S.L."/>
            <person name="Sharp S."/>
            <person name="Smith T.C."/>
            <person name="Stanton J.D."/>
            <person name="Ullery H.E."/>
            <person name="Wilson R.J."/>
            <person name="Serrano M.G."/>
            <person name="Buck G."/>
            <person name="Lee V."/>
            <person name="Wang Y."/>
            <person name="Carvalho R."/>
            <person name="Voegtly L."/>
            <person name="Shi R."/>
            <person name="Duckworth R."/>
            <person name="Johnson A."/>
            <person name="Loviza R."/>
            <person name="Walstead R."/>
            <person name="Shah Z."/>
            <person name="Kiflezghi M."/>
            <person name="Wade K."/>
            <person name="Ball S.L."/>
            <person name="Bradley K.W."/>
            <person name="Asai D.J."/>
            <person name="Bowman C.A."/>
            <person name="Russell D.A."/>
            <person name="Pope W.H."/>
            <person name="Jacobs-Sera D."/>
            <person name="Hendrix R.W."/>
            <person name="Hatfull G.F."/>
        </authorList>
    </citation>
    <scope>NUCLEOTIDE SEQUENCE [LARGE SCALE GENOMIC DNA]</scope>
    <source>
        <strain evidence="3 4">DSM 27648</strain>
    </source>
</reference>
<dbReference type="InterPro" id="IPR050769">
    <property type="entry name" value="NAT_camello-type"/>
</dbReference>
<dbReference type="InterPro" id="IPR000182">
    <property type="entry name" value="GNAT_dom"/>
</dbReference>
<dbReference type="PROSITE" id="PS51186">
    <property type="entry name" value="GNAT"/>
    <property type="match status" value="1"/>
</dbReference>
<accession>A0A0K1Q3G6</accession>
<dbReference type="SUPFAM" id="SSF55729">
    <property type="entry name" value="Acyl-CoA N-acyltransferases (Nat)"/>
    <property type="match status" value="1"/>
</dbReference>
<dbReference type="Pfam" id="PF00583">
    <property type="entry name" value="Acetyltransf_1"/>
    <property type="match status" value="1"/>
</dbReference>
<keyword evidence="1 3" id="KW-0808">Transferase</keyword>
<gene>
    <name evidence="3" type="ORF">AKJ09_07054</name>
</gene>
<dbReference type="Gene3D" id="3.40.630.30">
    <property type="match status" value="1"/>
</dbReference>
<dbReference type="CDD" id="cd04301">
    <property type="entry name" value="NAT_SF"/>
    <property type="match status" value="1"/>
</dbReference>
<evidence type="ECO:0000259" key="2">
    <source>
        <dbReference type="PROSITE" id="PS51186"/>
    </source>
</evidence>
<sequence>MQLREVEPGDWGAIAEIDETAWSPESDPGYGVRGVFRPTSDLPSATIVAVTEGRVVGFVECARRTSNPCNRDVARLRCIAVHPEWRRKGVGRALTLAAIDWAWGQSFEKIVLTVMSSNPEAKAMYEACGFFEEARLRGEFVVDGVASDDLFMACLRRLVPARRSAPSPTHAAPEDVSQEGST</sequence>
<dbReference type="RefSeq" id="WP_146651691.1">
    <property type="nucleotide sequence ID" value="NZ_CP012333.1"/>
</dbReference>
<dbReference type="Proteomes" id="UP000064967">
    <property type="component" value="Chromosome"/>
</dbReference>
<dbReference type="PANTHER" id="PTHR13947">
    <property type="entry name" value="GNAT FAMILY N-ACETYLTRANSFERASE"/>
    <property type="match status" value="1"/>
</dbReference>
<evidence type="ECO:0000313" key="3">
    <source>
        <dbReference type="EMBL" id="AKV00391.1"/>
    </source>
</evidence>
<dbReference type="OrthoDB" id="8593648at2"/>
<dbReference type="KEGG" id="llu:AKJ09_07054"/>
<dbReference type="AlphaFoldDB" id="A0A0K1Q3G6"/>